<dbReference type="AlphaFoldDB" id="A0A419QFN7"/>
<evidence type="ECO:0000313" key="2">
    <source>
        <dbReference type="Proteomes" id="UP000286415"/>
    </source>
</evidence>
<organism evidence="1 2">
    <name type="scientific">Clonorchis sinensis</name>
    <name type="common">Chinese liver fluke</name>
    <dbReference type="NCBI Taxonomy" id="79923"/>
    <lineage>
        <taxon>Eukaryota</taxon>
        <taxon>Metazoa</taxon>
        <taxon>Spiralia</taxon>
        <taxon>Lophotrochozoa</taxon>
        <taxon>Platyhelminthes</taxon>
        <taxon>Trematoda</taxon>
        <taxon>Digenea</taxon>
        <taxon>Opisthorchiida</taxon>
        <taxon>Opisthorchiata</taxon>
        <taxon>Opisthorchiidae</taxon>
        <taxon>Clonorchis</taxon>
    </lineage>
</organism>
<gene>
    <name evidence="1" type="ORF">CSKR_110345</name>
</gene>
<protein>
    <submittedName>
        <fullName evidence="1">Uncharacterized protein</fullName>
    </submittedName>
</protein>
<proteinExistence type="predicted"/>
<evidence type="ECO:0000313" key="1">
    <source>
        <dbReference type="EMBL" id="KAG5452981.1"/>
    </source>
</evidence>
<dbReference type="InParanoid" id="A0A419QFN7"/>
<accession>A0A419QFN7</accession>
<comment type="caution">
    <text evidence="1">The sequence shown here is derived from an EMBL/GenBank/DDBJ whole genome shotgun (WGS) entry which is preliminary data.</text>
</comment>
<sequence length="116" mass="13092">MKVSNQETCLIENPVTHTTSVIFTIWRLHLEIRKVMSIEGRGGLAVSQTTYNHEFYGSEASVLNTDVMSIFVQTKDATYLMCMQVFGNLDDFSTNAPLEDDKSIGCRQDFTTSELQ</sequence>
<reference evidence="1 2" key="1">
    <citation type="journal article" date="2018" name="Biotechnol. Adv.">
        <title>Improved genomic resources and new bioinformatic workflow for the carcinogenic parasite Clonorchis sinensis: Biotechnological implications.</title>
        <authorList>
            <person name="Wang D."/>
            <person name="Korhonen P.K."/>
            <person name="Gasser R.B."/>
            <person name="Young N.D."/>
        </authorList>
    </citation>
    <scope>NUCLEOTIDE SEQUENCE [LARGE SCALE GENOMIC DNA]</scope>
    <source>
        <strain evidence="1">Cs-k2</strain>
    </source>
</reference>
<reference evidence="1 2" key="2">
    <citation type="journal article" date="2021" name="Genomics">
        <title>High-quality reference genome for Clonorchis sinensis.</title>
        <authorList>
            <person name="Young N.D."/>
            <person name="Stroehlein A.J."/>
            <person name="Kinkar L."/>
            <person name="Wang T."/>
            <person name="Sohn W.M."/>
            <person name="Chang B.C.H."/>
            <person name="Kaur P."/>
            <person name="Weisz D."/>
            <person name="Dudchenko O."/>
            <person name="Aiden E.L."/>
            <person name="Korhonen P.K."/>
            <person name="Gasser R.B."/>
        </authorList>
    </citation>
    <scope>NUCLEOTIDE SEQUENCE [LARGE SCALE GENOMIC DNA]</scope>
    <source>
        <strain evidence="1">Cs-k2</strain>
    </source>
</reference>
<name>A0A419QFN7_CLOSI</name>
<keyword evidence="2" id="KW-1185">Reference proteome</keyword>
<dbReference type="EMBL" id="NIRI02000013">
    <property type="protein sequence ID" value="KAG5452981.1"/>
    <property type="molecule type" value="Genomic_DNA"/>
</dbReference>
<dbReference type="Proteomes" id="UP000286415">
    <property type="component" value="Unassembled WGS sequence"/>
</dbReference>